<organism evidence="8 9">
    <name type="scientific">Galerina marginata (strain CBS 339.88)</name>
    <dbReference type="NCBI Taxonomy" id="685588"/>
    <lineage>
        <taxon>Eukaryota</taxon>
        <taxon>Fungi</taxon>
        <taxon>Dikarya</taxon>
        <taxon>Basidiomycota</taxon>
        <taxon>Agaricomycotina</taxon>
        <taxon>Agaricomycetes</taxon>
        <taxon>Agaricomycetidae</taxon>
        <taxon>Agaricales</taxon>
        <taxon>Agaricineae</taxon>
        <taxon>Strophariaceae</taxon>
        <taxon>Galerina</taxon>
    </lineage>
</organism>
<evidence type="ECO:0000259" key="7">
    <source>
        <dbReference type="PROSITE" id="PS50881"/>
    </source>
</evidence>
<dbReference type="InterPro" id="IPR005324">
    <property type="entry name" value="Ribosomal_uS5_C"/>
</dbReference>
<dbReference type="GO" id="GO:1990904">
    <property type="term" value="C:ribonucleoprotein complex"/>
    <property type="evidence" value="ECO:0007669"/>
    <property type="project" value="UniProtKB-UniRule"/>
</dbReference>
<dbReference type="Gene3D" id="3.30.230.10">
    <property type="match status" value="1"/>
</dbReference>
<dbReference type="EMBL" id="KL142372">
    <property type="protein sequence ID" value="KDR80380.1"/>
    <property type="molecule type" value="Genomic_DNA"/>
</dbReference>
<dbReference type="PROSITE" id="PS50881">
    <property type="entry name" value="S5_DSRBD"/>
    <property type="match status" value="1"/>
</dbReference>
<dbReference type="GO" id="GO:0005737">
    <property type="term" value="C:cytoplasm"/>
    <property type="evidence" value="ECO:0007669"/>
    <property type="project" value="UniProtKB-ARBA"/>
</dbReference>
<evidence type="ECO:0000256" key="5">
    <source>
        <dbReference type="RuleBase" id="RU003823"/>
    </source>
</evidence>
<dbReference type="InterPro" id="IPR014721">
    <property type="entry name" value="Ribsml_uS5_D2-typ_fold_subgr"/>
</dbReference>
<proteinExistence type="inferred from homology"/>
<protein>
    <recommendedName>
        <fullName evidence="7">S5 DRBM domain-containing protein</fullName>
    </recommendedName>
</protein>
<evidence type="ECO:0000313" key="8">
    <source>
        <dbReference type="EMBL" id="KDR80380.1"/>
    </source>
</evidence>
<keyword evidence="2 4" id="KW-0689">Ribosomal protein</keyword>
<evidence type="ECO:0000256" key="4">
    <source>
        <dbReference type="PROSITE-ProRule" id="PRU00268"/>
    </source>
</evidence>
<dbReference type="GO" id="GO:0006412">
    <property type="term" value="P:translation"/>
    <property type="evidence" value="ECO:0007669"/>
    <property type="project" value="InterPro"/>
</dbReference>
<evidence type="ECO:0000256" key="1">
    <source>
        <dbReference type="ARBA" id="ARBA00008945"/>
    </source>
</evidence>
<evidence type="ECO:0000313" key="9">
    <source>
        <dbReference type="Proteomes" id="UP000027222"/>
    </source>
</evidence>
<dbReference type="GO" id="GO:0003735">
    <property type="term" value="F:structural constituent of ribosome"/>
    <property type="evidence" value="ECO:0007669"/>
    <property type="project" value="UniProtKB-UniRule"/>
</dbReference>
<feature type="region of interest" description="Disordered" evidence="6">
    <location>
        <begin position="482"/>
        <end position="505"/>
    </location>
</feature>
<dbReference type="Pfam" id="PF03719">
    <property type="entry name" value="Ribosomal_S5_C"/>
    <property type="match status" value="1"/>
</dbReference>
<dbReference type="SUPFAM" id="SSF54211">
    <property type="entry name" value="Ribosomal protein S5 domain 2-like"/>
    <property type="match status" value="1"/>
</dbReference>
<evidence type="ECO:0000256" key="2">
    <source>
        <dbReference type="ARBA" id="ARBA00022980"/>
    </source>
</evidence>
<feature type="region of interest" description="Disordered" evidence="6">
    <location>
        <begin position="71"/>
        <end position="95"/>
    </location>
</feature>
<gene>
    <name evidence="8" type="ORF">GALMADRAFT_242775</name>
</gene>
<dbReference type="STRING" id="685588.A0A067TAZ5"/>
<dbReference type="InterPro" id="IPR000851">
    <property type="entry name" value="Ribosomal_uS5"/>
</dbReference>
<sequence length="519" mass="57737">MNRLLFLRPVSRAIRVQGSSTCSRNLSRAFATTPCQNFGATGSVNKKKNKDMSSIDAELFGGEVERTTQLEPEAPVKSTRKAPIIPKEDGPAIEKEPEPQYHLLSLEPEEPSSQDLLPPPPLQKLDLDQFYSSWFSAETRFFLAEQRIDRYAFVSGILQTPPGLEALGKLDATAEDEFDKRWIAFEMEEGDEDKALIPVLEFFLKNGLQLLAPTPDTPHPEQCVLEIDPTVARKALDSQGKGRWQLMASEVMTTTSKPIPYPDLMTPDSLLDPRDVLELPPTLENPFHNRVIVRNHRSVFHQYPEGEDLLEDEPPLPDAQQEGDSMSNALPVPLKYYQNLYHSILMRRAVVQQTGKGKIRRVAFMVLVGDGNGLVGYGEGKHSNGAVALKAARLAAVKNMDWVERFEKRTIWTEMSSKLGATQLIIRPRPVGFGLRCNPFLHQILRAAGLKDISAKVWGSRNKLNVIKAAFRMLHAGHAPTGMGDGLGGKGKKLSKGAGVRGKSELERARGRKLINLRN</sequence>
<reference evidence="9" key="1">
    <citation type="journal article" date="2014" name="Proc. Natl. Acad. Sci. U.S.A.">
        <title>Extensive sampling of basidiomycete genomes demonstrates inadequacy of the white-rot/brown-rot paradigm for wood decay fungi.</title>
        <authorList>
            <person name="Riley R."/>
            <person name="Salamov A.A."/>
            <person name="Brown D.W."/>
            <person name="Nagy L.G."/>
            <person name="Floudas D."/>
            <person name="Held B.W."/>
            <person name="Levasseur A."/>
            <person name="Lombard V."/>
            <person name="Morin E."/>
            <person name="Otillar R."/>
            <person name="Lindquist E.A."/>
            <person name="Sun H."/>
            <person name="LaButti K.M."/>
            <person name="Schmutz J."/>
            <person name="Jabbour D."/>
            <person name="Luo H."/>
            <person name="Baker S.E."/>
            <person name="Pisabarro A.G."/>
            <person name="Walton J.D."/>
            <person name="Blanchette R.A."/>
            <person name="Henrissat B."/>
            <person name="Martin F."/>
            <person name="Cullen D."/>
            <person name="Hibbett D.S."/>
            <person name="Grigoriev I.V."/>
        </authorList>
    </citation>
    <scope>NUCLEOTIDE SEQUENCE [LARGE SCALE GENOMIC DNA]</scope>
    <source>
        <strain evidence="9">CBS 339.88</strain>
    </source>
</reference>
<dbReference type="GO" id="GO:0005840">
    <property type="term" value="C:ribosome"/>
    <property type="evidence" value="ECO:0007669"/>
    <property type="project" value="UniProtKB-KW"/>
</dbReference>
<feature type="domain" description="S5 DRBM" evidence="7">
    <location>
        <begin position="340"/>
        <end position="403"/>
    </location>
</feature>
<dbReference type="Proteomes" id="UP000027222">
    <property type="component" value="Unassembled WGS sequence"/>
</dbReference>
<evidence type="ECO:0000256" key="6">
    <source>
        <dbReference type="SAM" id="MobiDB-lite"/>
    </source>
</evidence>
<comment type="similarity">
    <text evidence="1 5">Belongs to the universal ribosomal protein uS5 family.</text>
</comment>
<dbReference type="PANTHER" id="PTHR48277:SF1">
    <property type="entry name" value="MITOCHONDRIAL RIBOSOMAL PROTEIN S5"/>
    <property type="match status" value="1"/>
</dbReference>
<dbReference type="PANTHER" id="PTHR48277">
    <property type="entry name" value="MITOCHONDRIAL RIBOSOMAL PROTEIN S5"/>
    <property type="match status" value="1"/>
</dbReference>
<dbReference type="FunFam" id="3.30.230.10:FF:000002">
    <property type="entry name" value="30S ribosomal protein S5"/>
    <property type="match status" value="1"/>
</dbReference>
<dbReference type="InterPro" id="IPR013810">
    <property type="entry name" value="Ribosomal_uS5_N"/>
</dbReference>
<dbReference type="Gene3D" id="3.30.160.20">
    <property type="match status" value="1"/>
</dbReference>
<dbReference type="OrthoDB" id="309483at2759"/>
<keyword evidence="9" id="KW-1185">Reference proteome</keyword>
<evidence type="ECO:0000256" key="3">
    <source>
        <dbReference type="ARBA" id="ARBA00023274"/>
    </source>
</evidence>
<feature type="compositionally biased region" description="Basic and acidic residues" evidence="6">
    <location>
        <begin position="86"/>
        <end position="95"/>
    </location>
</feature>
<name>A0A067TAZ5_GALM3</name>
<dbReference type="SUPFAM" id="SSF54768">
    <property type="entry name" value="dsRNA-binding domain-like"/>
    <property type="match status" value="1"/>
</dbReference>
<dbReference type="GO" id="GO:0003723">
    <property type="term" value="F:RNA binding"/>
    <property type="evidence" value="ECO:0007669"/>
    <property type="project" value="InterPro"/>
</dbReference>
<dbReference type="AlphaFoldDB" id="A0A067TAZ5"/>
<keyword evidence="3 4" id="KW-0687">Ribonucleoprotein</keyword>
<dbReference type="HOGENOM" id="CLU_524815_0_0_1"/>
<accession>A0A067TAZ5</accession>
<dbReference type="Pfam" id="PF00333">
    <property type="entry name" value="Ribosomal_S5"/>
    <property type="match status" value="1"/>
</dbReference>
<dbReference type="InterPro" id="IPR020568">
    <property type="entry name" value="Ribosomal_Su5_D2-typ_SF"/>
</dbReference>